<organism evidence="1 2">
    <name type="scientific">Vespula squamosa</name>
    <name type="common">Southern yellow jacket</name>
    <name type="synonym">Wasp</name>
    <dbReference type="NCBI Taxonomy" id="30214"/>
    <lineage>
        <taxon>Eukaryota</taxon>
        <taxon>Metazoa</taxon>
        <taxon>Ecdysozoa</taxon>
        <taxon>Arthropoda</taxon>
        <taxon>Hexapoda</taxon>
        <taxon>Insecta</taxon>
        <taxon>Pterygota</taxon>
        <taxon>Neoptera</taxon>
        <taxon>Endopterygota</taxon>
        <taxon>Hymenoptera</taxon>
        <taxon>Apocrita</taxon>
        <taxon>Aculeata</taxon>
        <taxon>Vespoidea</taxon>
        <taxon>Vespidae</taxon>
        <taxon>Vespinae</taxon>
        <taxon>Vespula</taxon>
    </lineage>
</organism>
<name>A0ABD1ZZP5_VESSQ</name>
<dbReference type="Pfam" id="PF06413">
    <property type="entry name" value="Neugrin"/>
    <property type="match status" value="1"/>
</dbReference>
<protein>
    <submittedName>
        <fullName evidence="1">Neugrin</fullName>
    </submittedName>
</protein>
<evidence type="ECO:0000313" key="2">
    <source>
        <dbReference type="Proteomes" id="UP001607302"/>
    </source>
</evidence>
<comment type="caution">
    <text evidence="1">The sequence shown here is derived from an EMBL/GenBank/DDBJ whole genome shotgun (WGS) entry which is preliminary data.</text>
</comment>
<dbReference type="InterPro" id="IPR010487">
    <property type="entry name" value="NGRN/Rrg9"/>
</dbReference>
<sequence>MNVFKIVSYISRRTYSRKNVGIRGKLKILESTGSEVNLEELDSHDLDEFETELMNAEKFHEDYEREVIKSKRLLKNQIVATKYFKKDKDPNFLTSVEKDQILKLHQSNPEEWTVEMLSKSFPALPDTIKKILKSNWSYKSVERILRYDATVIHNWKLFQTGKLSVSPLLREHLVKFKDRTIALSNRHLLAEKLIPQKSELPKPKSTFFTNIVQSYLDQNRSDQCNKILQNSTEVITDTNLLNNTNNNNTISKNMLDKGNLMKKEILHKKNIALIAYNPDSSKKKITFNDFAKKELTRIYAECPEEGITLLNAYKSQFKKLDNTFSDINDNIVKSKYIKGLEEEEEEKRKLNFSNSETSNQEKTLTSLQKSEPLQFVLTDKIDAKLDTYVKAWNKKINEHEVYSQPIQIPQQIYQKGKTYRISDCYYDDDGEFLYRVPGVRN</sequence>
<dbReference type="PANTHER" id="PTHR13475:SF3">
    <property type="entry name" value="NEUGRIN"/>
    <property type="match status" value="1"/>
</dbReference>
<accession>A0ABD1ZZP5</accession>
<proteinExistence type="predicted"/>
<dbReference type="AlphaFoldDB" id="A0ABD1ZZP5"/>
<dbReference type="Proteomes" id="UP001607302">
    <property type="component" value="Unassembled WGS sequence"/>
</dbReference>
<gene>
    <name evidence="1" type="ORF">V1478_016408</name>
</gene>
<reference evidence="1 2" key="1">
    <citation type="journal article" date="2024" name="Ann. Entomol. Soc. Am.">
        <title>Genomic analyses of the southern and eastern yellowjacket wasps (Hymenoptera: Vespidae) reveal evolutionary signatures of social life.</title>
        <authorList>
            <person name="Catto M.A."/>
            <person name="Caine P.B."/>
            <person name="Orr S.E."/>
            <person name="Hunt B.G."/>
            <person name="Goodisman M.A.D."/>
        </authorList>
    </citation>
    <scope>NUCLEOTIDE SEQUENCE [LARGE SCALE GENOMIC DNA]</scope>
    <source>
        <strain evidence="1">233</strain>
        <tissue evidence="1">Head and thorax</tissue>
    </source>
</reference>
<dbReference type="PANTHER" id="PTHR13475">
    <property type="entry name" value="NEUGRIN"/>
    <property type="match status" value="1"/>
</dbReference>
<keyword evidence="2" id="KW-1185">Reference proteome</keyword>
<dbReference type="EMBL" id="JAUDFV010000157">
    <property type="protein sequence ID" value="KAL2713851.1"/>
    <property type="molecule type" value="Genomic_DNA"/>
</dbReference>
<evidence type="ECO:0000313" key="1">
    <source>
        <dbReference type="EMBL" id="KAL2713851.1"/>
    </source>
</evidence>